<protein>
    <submittedName>
        <fullName evidence="1">Uncharacterized protein</fullName>
    </submittedName>
</protein>
<evidence type="ECO:0000313" key="1">
    <source>
        <dbReference type="EMBL" id="QJA92492.1"/>
    </source>
</evidence>
<organism evidence="1">
    <name type="scientific">viral metagenome</name>
    <dbReference type="NCBI Taxonomy" id="1070528"/>
    <lineage>
        <taxon>unclassified sequences</taxon>
        <taxon>metagenomes</taxon>
        <taxon>organismal metagenomes</taxon>
    </lineage>
</organism>
<name>A0A6M3LFU3_9ZZZZ</name>
<reference evidence="1" key="1">
    <citation type="submission" date="2020-03" db="EMBL/GenBank/DDBJ databases">
        <title>The deep terrestrial virosphere.</title>
        <authorList>
            <person name="Holmfeldt K."/>
            <person name="Nilsson E."/>
            <person name="Simone D."/>
            <person name="Lopez-Fernandez M."/>
            <person name="Wu X."/>
            <person name="de Brujin I."/>
            <person name="Lundin D."/>
            <person name="Andersson A."/>
            <person name="Bertilsson S."/>
            <person name="Dopson M."/>
        </authorList>
    </citation>
    <scope>NUCLEOTIDE SEQUENCE</scope>
    <source>
        <strain evidence="1">MM415B04643</strain>
    </source>
</reference>
<accession>A0A6M3LFU3</accession>
<dbReference type="EMBL" id="MT143071">
    <property type="protein sequence ID" value="QJA92492.1"/>
    <property type="molecule type" value="Genomic_DNA"/>
</dbReference>
<proteinExistence type="predicted"/>
<gene>
    <name evidence="1" type="ORF">MM415B04643_0009</name>
</gene>
<sequence length="63" mass="7169">MEIVQIICEKCEKIEGLSEVQANERSTVTIKVPECSHCAYIRGEKEGYEIGWKAGAKWRGRVQ</sequence>
<dbReference type="AlphaFoldDB" id="A0A6M3LFU3"/>